<comment type="caution">
    <text evidence="2">The sequence shown here is derived from an EMBL/GenBank/DDBJ whole genome shotgun (WGS) entry which is preliminary data.</text>
</comment>
<name>A0A7J6NAX3_PEROL</name>
<feature type="non-terminal residue" evidence="2">
    <location>
        <position position="1"/>
    </location>
</feature>
<proteinExistence type="predicted"/>
<feature type="region of interest" description="Disordered" evidence="1">
    <location>
        <begin position="13"/>
        <end position="59"/>
    </location>
</feature>
<accession>A0A7J6NAX3</accession>
<sequence length="117" mass="12948">LLDAFRHEDISEIRRRPGRSSMAAKSSRRTISGRHGNLNNGPDAQKNGRDEEAHGPSGYIKADDIIETLAGWKMRPEEIREALRGHLTADGIPLGLLSSCPFYAPSSATRRGREQLQ</sequence>
<dbReference type="EMBL" id="JABANO010041003">
    <property type="protein sequence ID" value="KAF4681042.1"/>
    <property type="molecule type" value="Genomic_DNA"/>
</dbReference>
<evidence type="ECO:0000313" key="2">
    <source>
        <dbReference type="EMBL" id="KAF4681042.1"/>
    </source>
</evidence>
<gene>
    <name evidence="2" type="ORF">FOZ63_016983</name>
</gene>
<protein>
    <submittedName>
        <fullName evidence="2">Uncharacterized protein</fullName>
    </submittedName>
</protein>
<dbReference type="Proteomes" id="UP000553632">
    <property type="component" value="Unassembled WGS sequence"/>
</dbReference>
<organism evidence="2 3">
    <name type="scientific">Perkinsus olseni</name>
    <name type="common">Perkinsus atlanticus</name>
    <dbReference type="NCBI Taxonomy" id="32597"/>
    <lineage>
        <taxon>Eukaryota</taxon>
        <taxon>Sar</taxon>
        <taxon>Alveolata</taxon>
        <taxon>Perkinsozoa</taxon>
        <taxon>Perkinsea</taxon>
        <taxon>Perkinsida</taxon>
        <taxon>Perkinsidae</taxon>
        <taxon>Perkinsus</taxon>
    </lineage>
</organism>
<evidence type="ECO:0000256" key="1">
    <source>
        <dbReference type="SAM" id="MobiDB-lite"/>
    </source>
</evidence>
<evidence type="ECO:0000313" key="3">
    <source>
        <dbReference type="Proteomes" id="UP000553632"/>
    </source>
</evidence>
<reference evidence="2 3" key="1">
    <citation type="submission" date="2020-04" db="EMBL/GenBank/DDBJ databases">
        <title>Perkinsus olseni comparative genomics.</title>
        <authorList>
            <person name="Bogema D.R."/>
        </authorList>
    </citation>
    <scope>NUCLEOTIDE SEQUENCE [LARGE SCALE GENOMIC DNA]</scope>
    <source>
        <strain evidence="2 3">ATCC PRA-207</strain>
    </source>
</reference>
<feature type="non-terminal residue" evidence="2">
    <location>
        <position position="117"/>
    </location>
</feature>
<keyword evidence="3" id="KW-1185">Reference proteome</keyword>
<dbReference type="AlphaFoldDB" id="A0A7J6NAX3"/>